<dbReference type="Proteomes" id="UP000015105">
    <property type="component" value="Chromosome 4D"/>
</dbReference>
<dbReference type="InterPro" id="IPR008974">
    <property type="entry name" value="TRAF-like"/>
</dbReference>
<dbReference type="Gramene" id="AET4Gv20848200.1">
    <property type="protein sequence ID" value="AET4Gv20848200.1"/>
    <property type="gene ID" value="AET4Gv20848200"/>
</dbReference>
<dbReference type="SUPFAM" id="SSF49599">
    <property type="entry name" value="TRAF domain-like"/>
    <property type="match status" value="1"/>
</dbReference>
<evidence type="ECO:0000313" key="1">
    <source>
        <dbReference type="EnsemblPlants" id="AET4Gv20848200.1"/>
    </source>
</evidence>
<reference evidence="1" key="4">
    <citation type="submission" date="2019-03" db="UniProtKB">
        <authorList>
            <consortium name="EnsemblPlants"/>
        </authorList>
    </citation>
    <scope>IDENTIFICATION</scope>
</reference>
<protein>
    <recommendedName>
        <fullName evidence="3">MATH domain-containing protein</fullName>
    </recommendedName>
</protein>
<dbReference type="AlphaFoldDB" id="A0A453JAE4"/>
<name>A0A453JAE4_AEGTS</name>
<organism evidence="1 2">
    <name type="scientific">Aegilops tauschii subsp. strangulata</name>
    <name type="common">Goatgrass</name>
    <dbReference type="NCBI Taxonomy" id="200361"/>
    <lineage>
        <taxon>Eukaryota</taxon>
        <taxon>Viridiplantae</taxon>
        <taxon>Streptophyta</taxon>
        <taxon>Embryophyta</taxon>
        <taxon>Tracheophyta</taxon>
        <taxon>Spermatophyta</taxon>
        <taxon>Magnoliopsida</taxon>
        <taxon>Liliopsida</taxon>
        <taxon>Poales</taxon>
        <taxon>Poaceae</taxon>
        <taxon>BOP clade</taxon>
        <taxon>Pooideae</taxon>
        <taxon>Triticodae</taxon>
        <taxon>Triticeae</taxon>
        <taxon>Triticinae</taxon>
        <taxon>Aegilops</taxon>
    </lineage>
</organism>
<accession>A0A453JAE4</accession>
<reference evidence="2" key="1">
    <citation type="journal article" date="2014" name="Science">
        <title>Ancient hybridizations among the ancestral genomes of bread wheat.</title>
        <authorList>
            <consortium name="International Wheat Genome Sequencing Consortium,"/>
            <person name="Marcussen T."/>
            <person name="Sandve S.R."/>
            <person name="Heier L."/>
            <person name="Spannagl M."/>
            <person name="Pfeifer M."/>
            <person name="Jakobsen K.S."/>
            <person name="Wulff B.B."/>
            <person name="Steuernagel B."/>
            <person name="Mayer K.F."/>
            <person name="Olsen O.A."/>
        </authorList>
    </citation>
    <scope>NUCLEOTIDE SEQUENCE [LARGE SCALE GENOMIC DNA]</scope>
    <source>
        <strain evidence="2">cv. AL8/78</strain>
    </source>
</reference>
<reference evidence="1" key="5">
    <citation type="journal article" date="2021" name="G3 (Bethesda)">
        <title>Aegilops tauschii genome assembly Aet v5.0 features greater sequence contiguity and improved annotation.</title>
        <authorList>
            <person name="Wang L."/>
            <person name="Zhu T."/>
            <person name="Rodriguez J.C."/>
            <person name="Deal K.R."/>
            <person name="Dubcovsky J."/>
            <person name="McGuire P.E."/>
            <person name="Lux T."/>
            <person name="Spannagl M."/>
            <person name="Mayer K.F.X."/>
            <person name="Baldrich P."/>
            <person name="Meyers B.C."/>
            <person name="Huo N."/>
            <person name="Gu Y.Q."/>
            <person name="Zhou H."/>
            <person name="Devos K.M."/>
            <person name="Bennetzen J.L."/>
            <person name="Unver T."/>
            <person name="Budak H."/>
            <person name="Gulick P.J."/>
            <person name="Galiba G."/>
            <person name="Kalapos B."/>
            <person name="Nelson D.R."/>
            <person name="Li P."/>
            <person name="You F.M."/>
            <person name="Luo M.C."/>
            <person name="Dvorak J."/>
        </authorList>
    </citation>
    <scope>NUCLEOTIDE SEQUENCE [LARGE SCALE GENOMIC DNA]</scope>
    <source>
        <strain evidence="1">cv. AL8/78</strain>
    </source>
</reference>
<keyword evidence="2" id="KW-1185">Reference proteome</keyword>
<reference evidence="2" key="2">
    <citation type="journal article" date="2017" name="Nat. Plants">
        <title>The Aegilops tauschii genome reveals multiple impacts of transposons.</title>
        <authorList>
            <person name="Zhao G."/>
            <person name="Zou C."/>
            <person name="Li K."/>
            <person name="Wang K."/>
            <person name="Li T."/>
            <person name="Gao L."/>
            <person name="Zhang X."/>
            <person name="Wang H."/>
            <person name="Yang Z."/>
            <person name="Liu X."/>
            <person name="Jiang W."/>
            <person name="Mao L."/>
            <person name="Kong X."/>
            <person name="Jiao Y."/>
            <person name="Jia J."/>
        </authorList>
    </citation>
    <scope>NUCLEOTIDE SEQUENCE [LARGE SCALE GENOMIC DNA]</scope>
    <source>
        <strain evidence="2">cv. AL8/78</strain>
    </source>
</reference>
<sequence>MAPSQPRNKTSSAHRSAFLRGEHSFDIVGYRARKDLGVRNTVRSADFQAGGCTWALICCFDDPYAYARRRGSGDQIQLVCITLQLVSNDGHDVVARASLRIDDPALPEKKGGPRRWPPAVWRSAEAKTFLAAAHGRGYDDDPDECTGKSYWELPVPDAFRESLYVRDDRLTIHCTVDVLQEEADEAATKDCSVSVVRPVPTP</sequence>
<proteinExistence type="predicted"/>
<evidence type="ECO:0000313" key="2">
    <source>
        <dbReference type="Proteomes" id="UP000015105"/>
    </source>
</evidence>
<dbReference type="Gene3D" id="2.60.210.10">
    <property type="entry name" value="Apoptosis, Tumor Necrosis Factor Receptor Associated Protein 2, Chain A"/>
    <property type="match status" value="1"/>
</dbReference>
<reference evidence="1" key="3">
    <citation type="journal article" date="2017" name="Nature">
        <title>Genome sequence of the progenitor of the wheat D genome Aegilops tauschii.</title>
        <authorList>
            <person name="Luo M.C."/>
            <person name="Gu Y.Q."/>
            <person name="Puiu D."/>
            <person name="Wang H."/>
            <person name="Twardziok S.O."/>
            <person name="Deal K.R."/>
            <person name="Huo N."/>
            <person name="Zhu T."/>
            <person name="Wang L."/>
            <person name="Wang Y."/>
            <person name="McGuire P.E."/>
            <person name="Liu S."/>
            <person name="Long H."/>
            <person name="Ramasamy R.K."/>
            <person name="Rodriguez J.C."/>
            <person name="Van S.L."/>
            <person name="Yuan L."/>
            <person name="Wang Z."/>
            <person name="Xia Z."/>
            <person name="Xiao L."/>
            <person name="Anderson O.D."/>
            <person name="Ouyang S."/>
            <person name="Liang Y."/>
            <person name="Zimin A.V."/>
            <person name="Pertea G."/>
            <person name="Qi P."/>
            <person name="Bennetzen J.L."/>
            <person name="Dai X."/>
            <person name="Dawson M.W."/>
            <person name="Muller H.G."/>
            <person name="Kugler K."/>
            <person name="Rivarola-Duarte L."/>
            <person name="Spannagl M."/>
            <person name="Mayer K.F.X."/>
            <person name="Lu F.H."/>
            <person name="Bevan M.W."/>
            <person name="Leroy P."/>
            <person name="Li P."/>
            <person name="You F.M."/>
            <person name="Sun Q."/>
            <person name="Liu Z."/>
            <person name="Lyons E."/>
            <person name="Wicker T."/>
            <person name="Salzberg S.L."/>
            <person name="Devos K.M."/>
            <person name="Dvorak J."/>
        </authorList>
    </citation>
    <scope>NUCLEOTIDE SEQUENCE [LARGE SCALE GENOMIC DNA]</scope>
    <source>
        <strain evidence="1">cv. AL8/78</strain>
    </source>
</reference>
<dbReference type="STRING" id="200361.A0A453JAE4"/>
<dbReference type="EnsemblPlants" id="AET4Gv20848200.1">
    <property type="protein sequence ID" value="AET4Gv20848200.1"/>
    <property type="gene ID" value="AET4Gv20848200"/>
</dbReference>
<evidence type="ECO:0008006" key="3">
    <source>
        <dbReference type="Google" id="ProtNLM"/>
    </source>
</evidence>